<protein>
    <submittedName>
        <fullName evidence="1">Uncharacterized protein</fullName>
    </submittedName>
</protein>
<dbReference type="Proteomes" id="UP000019491">
    <property type="component" value="Unassembled WGS sequence"/>
</dbReference>
<dbReference type="OrthoDB" id="182039at2"/>
<proteinExistence type="predicted"/>
<evidence type="ECO:0000313" key="1">
    <source>
        <dbReference type="EMBL" id="GAF47138.1"/>
    </source>
</evidence>
<name>X0PVA9_RHOWR</name>
<accession>X0PVA9</accession>
<comment type="caution">
    <text evidence="1">The sequence shown here is derived from an EMBL/GenBank/DDBJ whole genome shotgun (WGS) entry which is preliminary data.</text>
</comment>
<reference evidence="1 2" key="1">
    <citation type="submission" date="2014-02" db="EMBL/GenBank/DDBJ databases">
        <title>Whole genome shotgun sequence of Rhodococcus wratislaviensis NBRC 100605.</title>
        <authorList>
            <person name="Hosoyama A."/>
            <person name="Tsuchikane K."/>
            <person name="Yoshida I."/>
            <person name="Ohji S."/>
            <person name="Ichikawa N."/>
            <person name="Yamazoe A."/>
            <person name="Fujita N."/>
        </authorList>
    </citation>
    <scope>NUCLEOTIDE SEQUENCE [LARGE SCALE GENOMIC DNA]</scope>
    <source>
        <strain evidence="1 2">NBRC 100605</strain>
    </source>
</reference>
<dbReference type="RefSeq" id="WP_037235742.1">
    <property type="nucleotide sequence ID" value="NZ_BAWF01000038.1"/>
</dbReference>
<sequence length="78" mass="8431">MPGYAGLPSSPWHDRAKQIAPRGTGLSMVDHGLVPEGFLHSELYDLIVHAWDDFLAANADPHLSALADVDGDKIYPHG</sequence>
<organism evidence="1 2">
    <name type="scientific">Rhodococcus wratislaviensis NBRC 100605</name>
    <dbReference type="NCBI Taxonomy" id="1219028"/>
    <lineage>
        <taxon>Bacteria</taxon>
        <taxon>Bacillati</taxon>
        <taxon>Actinomycetota</taxon>
        <taxon>Actinomycetes</taxon>
        <taxon>Mycobacteriales</taxon>
        <taxon>Nocardiaceae</taxon>
        <taxon>Rhodococcus</taxon>
    </lineage>
</organism>
<keyword evidence="2" id="KW-1185">Reference proteome</keyword>
<evidence type="ECO:0000313" key="2">
    <source>
        <dbReference type="Proteomes" id="UP000019491"/>
    </source>
</evidence>
<gene>
    <name evidence="1" type="ORF">RW1_038_00590</name>
</gene>
<dbReference type="AlphaFoldDB" id="X0PVA9"/>
<dbReference type="EMBL" id="BAWF01000038">
    <property type="protein sequence ID" value="GAF47138.1"/>
    <property type="molecule type" value="Genomic_DNA"/>
</dbReference>